<dbReference type="SUPFAM" id="SSF53474">
    <property type="entry name" value="alpha/beta-Hydrolases"/>
    <property type="match status" value="1"/>
</dbReference>
<evidence type="ECO:0000313" key="3">
    <source>
        <dbReference type="EMBL" id="MFC5502480.1"/>
    </source>
</evidence>
<keyword evidence="4" id="KW-1185">Reference proteome</keyword>
<dbReference type="InterPro" id="IPR000073">
    <property type="entry name" value="AB_hydrolase_1"/>
</dbReference>
<dbReference type="PANTHER" id="PTHR43798">
    <property type="entry name" value="MONOACYLGLYCEROL LIPASE"/>
    <property type="match status" value="1"/>
</dbReference>
<organism evidence="3 4">
    <name type="scientific">Lysinimonas soli</name>
    <dbReference type="NCBI Taxonomy" id="1074233"/>
    <lineage>
        <taxon>Bacteria</taxon>
        <taxon>Bacillati</taxon>
        <taxon>Actinomycetota</taxon>
        <taxon>Actinomycetes</taxon>
        <taxon>Micrococcales</taxon>
        <taxon>Microbacteriaceae</taxon>
        <taxon>Lysinimonas</taxon>
    </lineage>
</organism>
<evidence type="ECO:0000313" key="4">
    <source>
        <dbReference type="Proteomes" id="UP001596039"/>
    </source>
</evidence>
<dbReference type="GO" id="GO:0016787">
    <property type="term" value="F:hydrolase activity"/>
    <property type="evidence" value="ECO:0007669"/>
    <property type="project" value="UniProtKB-KW"/>
</dbReference>
<dbReference type="RefSeq" id="WP_386740172.1">
    <property type="nucleotide sequence ID" value="NZ_JBHSMG010000002.1"/>
</dbReference>
<comment type="caution">
    <text evidence="3">The sequence shown here is derived from an EMBL/GenBank/DDBJ whole genome shotgun (WGS) entry which is preliminary data.</text>
</comment>
<dbReference type="InterPro" id="IPR050266">
    <property type="entry name" value="AB_hydrolase_sf"/>
</dbReference>
<reference evidence="4" key="1">
    <citation type="journal article" date="2019" name="Int. J. Syst. Evol. Microbiol.">
        <title>The Global Catalogue of Microorganisms (GCM) 10K type strain sequencing project: providing services to taxonomists for standard genome sequencing and annotation.</title>
        <authorList>
            <consortium name="The Broad Institute Genomics Platform"/>
            <consortium name="The Broad Institute Genome Sequencing Center for Infectious Disease"/>
            <person name="Wu L."/>
            <person name="Ma J."/>
        </authorList>
    </citation>
    <scope>NUCLEOTIDE SEQUENCE [LARGE SCALE GENOMIC DNA]</scope>
    <source>
        <strain evidence="4">CGMCC 4.6997</strain>
    </source>
</reference>
<accession>A0ABW0NQZ4</accession>
<dbReference type="PANTHER" id="PTHR43798:SF31">
    <property type="entry name" value="AB HYDROLASE SUPERFAMILY PROTEIN YCLE"/>
    <property type="match status" value="1"/>
</dbReference>
<gene>
    <name evidence="3" type="ORF">ACFPJ4_09540</name>
</gene>
<feature type="domain" description="AB hydrolase-1" evidence="2">
    <location>
        <begin position="18"/>
        <end position="240"/>
    </location>
</feature>
<evidence type="ECO:0000259" key="2">
    <source>
        <dbReference type="Pfam" id="PF00561"/>
    </source>
</evidence>
<evidence type="ECO:0000256" key="1">
    <source>
        <dbReference type="ARBA" id="ARBA00022801"/>
    </source>
</evidence>
<name>A0ABW0NQZ4_9MICO</name>
<keyword evidence="1 3" id="KW-0378">Hydrolase</keyword>
<dbReference type="Gene3D" id="3.40.50.1820">
    <property type="entry name" value="alpha/beta hydrolase"/>
    <property type="match status" value="1"/>
</dbReference>
<proteinExistence type="predicted"/>
<dbReference type="PRINTS" id="PR00111">
    <property type="entry name" value="ABHYDROLASE"/>
</dbReference>
<dbReference type="Pfam" id="PF00561">
    <property type="entry name" value="Abhydrolase_1"/>
    <property type="match status" value="1"/>
</dbReference>
<sequence length="258" mass="26845">MTVPLIAATAPAGPEGAPLLLLGPSLGTSTILWDAAAALLQSRYRTVSWDLPGHGRSPAPSEPFSMAELADAVARVLDELGESHALFAGVSMGGAVGLELLLGHPDRIDAAAIICSGAVIGTPAGWTERAAVARSTGTASLVVPSAQRWFAPDSMARSPEITGRLLHSLRDADDEGYARCCEALAGYDVRSQLGRITAPVLAVWGEYDEVTPEASAAQIASGVARGRVAEVRDAGHLAPAEQPERIAELLIAHFEESR</sequence>
<dbReference type="InterPro" id="IPR029058">
    <property type="entry name" value="AB_hydrolase_fold"/>
</dbReference>
<dbReference type="EMBL" id="JBHSMG010000002">
    <property type="protein sequence ID" value="MFC5502480.1"/>
    <property type="molecule type" value="Genomic_DNA"/>
</dbReference>
<protein>
    <submittedName>
        <fullName evidence="3">Alpha/beta fold hydrolase</fullName>
    </submittedName>
</protein>
<dbReference type="Proteomes" id="UP001596039">
    <property type="component" value="Unassembled WGS sequence"/>
</dbReference>